<accession>A0AA96WGG6</accession>
<dbReference type="EMBL" id="CP053586">
    <property type="protein sequence ID" value="WNZ25657.1"/>
    <property type="molecule type" value="Genomic_DNA"/>
</dbReference>
<dbReference type="AlphaFoldDB" id="A0AA96WGG6"/>
<name>A0AA96WGG6_9CYAN</name>
<dbReference type="RefSeq" id="WP_316431817.1">
    <property type="nucleotide sequence ID" value="NZ_CP053586.1"/>
</dbReference>
<organism evidence="1">
    <name type="scientific">Leptolyngbya sp. NK1-12</name>
    <dbReference type="NCBI Taxonomy" id="2547451"/>
    <lineage>
        <taxon>Bacteria</taxon>
        <taxon>Bacillati</taxon>
        <taxon>Cyanobacteriota</taxon>
        <taxon>Cyanophyceae</taxon>
        <taxon>Leptolyngbyales</taxon>
        <taxon>Leptolyngbyaceae</taxon>
        <taxon>Leptolyngbya group</taxon>
        <taxon>Leptolyngbya</taxon>
    </lineage>
</organism>
<evidence type="ECO:0000313" key="1">
    <source>
        <dbReference type="EMBL" id="WNZ25657.1"/>
    </source>
</evidence>
<sequence length="77" mass="8753">MSERIQRTVHQTLINALTILAKQGDERAAEALQEVQATNYEIIENEPDEHVEMILKYSDGTYLVTEQGASFFPAQEQ</sequence>
<reference evidence="1" key="1">
    <citation type="submission" date="2020-05" db="EMBL/GenBank/DDBJ databases">
        <authorList>
            <person name="Zhu T."/>
            <person name="Keshari N."/>
            <person name="Lu X."/>
        </authorList>
    </citation>
    <scope>NUCLEOTIDE SEQUENCE</scope>
    <source>
        <strain evidence="1">NK1-12</strain>
    </source>
</reference>
<proteinExistence type="predicted"/>
<protein>
    <submittedName>
        <fullName evidence="1">Uncharacterized protein</fullName>
    </submittedName>
</protein>
<gene>
    <name evidence="1" type="ORF">HJG54_24345</name>
</gene>